<dbReference type="AlphaFoldDB" id="A0A6H1ZYE0"/>
<accession>A0A6H1ZYE0</accession>
<gene>
    <name evidence="1" type="ORF">TM448A02612_0009</name>
</gene>
<name>A0A6H1ZYE0_9ZZZZ</name>
<organism evidence="1">
    <name type="scientific">viral metagenome</name>
    <dbReference type="NCBI Taxonomy" id="1070528"/>
    <lineage>
        <taxon>unclassified sequences</taxon>
        <taxon>metagenomes</taxon>
        <taxon>organismal metagenomes</taxon>
    </lineage>
</organism>
<reference evidence="1" key="1">
    <citation type="submission" date="2020-03" db="EMBL/GenBank/DDBJ databases">
        <title>The deep terrestrial virosphere.</title>
        <authorList>
            <person name="Holmfeldt K."/>
            <person name="Nilsson E."/>
            <person name="Simone D."/>
            <person name="Lopez-Fernandez M."/>
            <person name="Wu X."/>
            <person name="de Brujin I."/>
            <person name="Lundin D."/>
            <person name="Andersson A."/>
            <person name="Bertilsson S."/>
            <person name="Dopson M."/>
        </authorList>
    </citation>
    <scope>NUCLEOTIDE SEQUENCE</scope>
    <source>
        <strain evidence="1">TM448A02612</strain>
    </source>
</reference>
<proteinExistence type="predicted"/>
<sequence>MTAAPSSVSSVLVVCCVDAECPLCGGRGVGEVRALRPPKHRASPCCGAAWRTASDPHGWACSKCGTVYERKEIVGW</sequence>
<protein>
    <submittedName>
        <fullName evidence="1">Uncharacterized protein</fullName>
    </submittedName>
</protein>
<dbReference type="EMBL" id="MT144331">
    <property type="protein sequence ID" value="QJA52337.1"/>
    <property type="molecule type" value="Genomic_DNA"/>
</dbReference>
<evidence type="ECO:0000313" key="1">
    <source>
        <dbReference type="EMBL" id="QJA52337.1"/>
    </source>
</evidence>